<sequence>MISSAGSTDAAPDAWCNLLGSTEAASPEPKTQLYPASTAELLLLLKSTTLFPLTEFARESRVQQPLRVHAFCQVVSTNSPGPSAAFDDGFALLACWRPGPSSYGPSPAFFQNLSPVLRLVTTHQNRLLLHLQTLPDGVLNLRHTPLLSPLPACQLRSDTGGSVVCHQTSKAYETRSC</sequence>
<proteinExistence type="predicted"/>
<gene>
    <name evidence="1" type="ORF">BDW02DRAFT_93054</name>
</gene>
<name>A0A6A5JZG1_9PLEO</name>
<accession>A0A6A5JZG1</accession>
<dbReference type="EMBL" id="ML975390">
    <property type="protein sequence ID" value="KAF1830595.1"/>
    <property type="molecule type" value="Genomic_DNA"/>
</dbReference>
<dbReference type="AlphaFoldDB" id="A0A6A5JZG1"/>
<keyword evidence="2" id="KW-1185">Reference proteome</keyword>
<organism evidence="1 2">
    <name type="scientific">Decorospora gaudefroyi</name>
    <dbReference type="NCBI Taxonomy" id="184978"/>
    <lineage>
        <taxon>Eukaryota</taxon>
        <taxon>Fungi</taxon>
        <taxon>Dikarya</taxon>
        <taxon>Ascomycota</taxon>
        <taxon>Pezizomycotina</taxon>
        <taxon>Dothideomycetes</taxon>
        <taxon>Pleosporomycetidae</taxon>
        <taxon>Pleosporales</taxon>
        <taxon>Pleosporineae</taxon>
        <taxon>Pleosporaceae</taxon>
        <taxon>Decorospora</taxon>
    </lineage>
</organism>
<evidence type="ECO:0000313" key="1">
    <source>
        <dbReference type="EMBL" id="KAF1830595.1"/>
    </source>
</evidence>
<evidence type="ECO:0000313" key="2">
    <source>
        <dbReference type="Proteomes" id="UP000800040"/>
    </source>
</evidence>
<protein>
    <submittedName>
        <fullName evidence="1">Uncharacterized protein</fullName>
    </submittedName>
</protein>
<reference evidence="1" key="1">
    <citation type="submission" date="2020-01" db="EMBL/GenBank/DDBJ databases">
        <authorList>
            <consortium name="DOE Joint Genome Institute"/>
            <person name="Haridas S."/>
            <person name="Albert R."/>
            <person name="Binder M."/>
            <person name="Bloem J."/>
            <person name="Labutti K."/>
            <person name="Salamov A."/>
            <person name="Andreopoulos B."/>
            <person name="Baker S.E."/>
            <person name="Barry K."/>
            <person name="Bills G."/>
            <person name="Bluhm B.H."/>
            <person name="Cannon C."/>
            <person name="Castanera R."/>
            <person name="Culley D.E."/>
            <person name="Daum C."/>
            <person name="Ezra D."/>
            <person name="Gonzalez J.B."/>
            <person name="Henrissat B."/>
            <person name="Kuo A."/>
            <person name="Liang C."/>
            <person name="Lipzen A."/>
            <person name="Lutzoni F."/>
            <person name="Magnuson J."/>
            <person name="Mondo S."/>
            <person name="Nolan M."/>
            <person name="Ohm R."/>
            <person name="Pangilinan J."/>
            <person name="Park H.-J."/>
            <person name="Ramirez L."/>
            <person name="Alfaro M."/>
            <person name="Sun H."/>
            <person name="Tritt A."/>
            <person name="Yoshinaga Y."/>
            <person name="Zwiers L.-H."/>
            <person name="Turgeon B.G."/>
            <person name="Goodwin S.B."/>
            <person name="Spatafora J.W."/>
            <person name="Crous P.W."/>
            <person name="Grigoriev I.V."/>
        </authorList>
    </citation>
    <scope>NUCLEOTIDE SEQUENCE</scope>
    <source>
        <strain evidence="1">P77</strain>
    </source>
</reference>
<dbReference type="Proteomes" id="UP000800040">
    <property type="component" value="Unassembled WGS sequence"/>
</dbReference>